<name>I3ULV7_9CAUD</name>
<feature type="domain" description="Ribonucleotide reductase large subunit C-terminal" evidence="5">
    <location>
        <begin position="28"/>
        <end position="143"/>
    </location>
</feature>
<protein>
    <submittedName>
        <fullName evidence="6">Ribonucleotide reductase domain-containing protein</fullName>
    </submittedName>
</protein>
<keyword evidence="7" id="KW-1185">Reference proteome</keyword>
<dbReference type="InterPro" id="IPR050862">
    <property type="entry name" value="RdRp_reductase_class-2"/>
</dbReference>
<dbReference type="GO" id="GO:0004748">
    <property type="term" value="F:ribonucleoside-diphosphate reductase activity, thioredoxin disulfide as acceptor"/>
    <property type="evidence" value="ECO:0007669"/>
    <property type="project" value="TreeGrafter"/>
</dbReference>
<evidence type="ECO:0000256" key="4">
    <source>
        <dbReference type="ARBA" id="ARBA00023285"/>
    </source>
</evidence>
<sequence>MSAPTKELIARTGRVQNWIDDPTSRLPVSCTVFVVEDTMEGANGIEASWRFVSHALRYGAGVAVHLSKLRPKGAENGKGLVASGPVSFAKIYSTLNEILRRGGVYKNGAVVCHLDLNHPDVLEFITASRSELPWVKRCVNINNHWWNETTPQVKNALLEGIKRGDIWLNKTKVDRNGNRIRGNVCLEVYLPSRGTCLLQHVNLGGCELDDIRGAFAQGMSELCELHGKTNVGESGEYLPSETDRQVGLGMLGLANLLRQQGVSYNDFGLALDALNSGRPYPATPGYIIAKELQAGIQAAAEIAKANKMERAFAIAPTASCSYRYKDLEGFTTTPEIAPPIARQVDRDSGTFGVQSFDYGPVEIASEVGWESYKRVVDGIIRLLDSTGLLHGYSFNSWSDVVTYDEQFIEDWLASPQTSLYYSLQVMGDVQDKSDAYAALDDGDVTAYLESLLNDPVGASPPLAPDCNCGE</sequence>
<evidence type="ECO:0000313" key="7">
    <source>
        <dbReference type="Proteomes" id="UP000297819"/>
    </source>
</evidence>
<keyword evidence="4" id="KW-0170">Cobalt</keyword>
<gene>
    <name evidence="6" type="ORF">SYPG_00022</name>
</gene>
<dbReference type="Proteomes" id="UP000297819">
    <property type="component" value="Segment"/>
</dbReference>
<dbReference type="Pfam" id="PF02867">
    <property type="entry name" value="Ribonuc_red_lgC"/>
    <property type="match status" value="1"/>
</dbReference>
<reference evidence="6 7" key="1">
    <citation type="submission" date="2010-10" db="EMBL/GenBank/DDBJ databases">
        <title>The Genome Sequence of Synechococcus phage S-CBP3.</title>
        <authorList>
            <consortium name="The Broad Institute Genome Sequencing Platform"/>
            <person name="Henn M.R."/>
            <person name="Chen F."/>
            <person name="Wang K."/>
            <person name="Levin J."/>
            <person name="Malboeuf C."/>
            <person name="Casali M."/>
            <person name="Russ C."/>
            <person name="Lennon N."/>
            <person name="Chapman S.B."/>
            <person name="Erlich R."/>
            <person name="Young S.K."/>
            <person name="Yandava C."/>
            <person name="Zeng Q."/>
            <person name="Alvarado L."/>
            <person name="Anderson S."/>
            <person name="Berlin A."/>
            <person name="Chen Z."/>
            <person name="Freedman E."/>
            <person name="Gellesch M."/>
            <person name="Goldberg J."/>
            <person name="Green L."/>
            <person name="Griggs A."/>
            <person name="Gujja S."/>
            <person name="Heilman E.R."/>
            <person name="Heiman D."/>
            <person name="Hollinger A."/>
            <person name="Howarth C."/>
            <person name="Larson L."/>
            <person name="Mehta T."/>
            <person name="Pearson M."/>
            <person name="Roberts A."/>
            <person name="Ryan E."/>
            <person name="Saif S."/>
            <person name="Shea T."/>
            <person name="Shenoy N."/>
            <person name="Sisk P."/>
            <person name="Stolte C."/>
            <person name="Sykes S."/>
            <person name="White J."/>
            <person name="Haas B."/>
            <person name="Nusbaum C."/>
            <person name="Birren B."/>
        </authorList>
    </citation>
    <scope>NUCLEOTIDE SEQUENCE [LARGE SCALE GENOMIC DNA]</scope>
    <source>
        <strain evidence="6 7">S-CBP3</strain>
    </source>
</reference>
<dbReference type="PANTHER" id="PTHR43371:SF1">
    <property type="entry name" value="RIBONUCLEOSIDE-DIPHOSPHATE REDUCTASE"/>
    <property type="match status" value="1"/>
</dbReference>
<evidence type="ECO:0000313" key="6">
    <source>
        <dbReference type="EMBL" id="AFK66472.1"/>
    </source>
</evidence>
<dbReference type="SUPFAM" id="SSF51998">
    <property type="entry name" value="PFL-like glycyl radical enzymes"/>
    <property type="match status" value="1"/>
</dbReference>
<evidence type="ECO:0000256" key="2">
    <source>
        <dbReference type="ARBA" id="ARBA00022628"/>
    </source>
</evidence>
<proteinExistence type="predicted"/>
<keyword evidence="3" id="KW-0560">Oxidoreductase</keyword>
<dbReference type="EMBL" id="HQ633062">
    <property type="protein sequence ID" value="AFK66472.1"/>
    <property type="molecule type" value="Genomic_DNA"/>
</dbReference>
<keyword evidence="2" id="KW-0846">Cobalamin</keyword>
<evidence type="ECO:0000259" key="5">
    <source>
        <dbReference type="Pfam" id="PF02867"/>
    </source>
</evidence>
<dbReference type="InterPro" id="IPR000788">
    <property type="entry name" value="RNR_lg_C"/>
</dbReference>
<comment type="cofactor">
    <cofactor evidence="1">
        <name>adenosylcob(III)alamin</name>
        <dbReference type="ChEBI" id="CHEBI:18408"/>
    </cofactor>
</comment>
<organism evidence="6 7">
    <name type="scientific">Synechococcus phage S-CBP3</name>
    <dbReference type="NCBI Taxonomy" id="756276"/>
    <lineage>
        <taxon>Viruses</taxon>
        <taxon>Duplodnaviria</taxon>
        <taxon>Heunggongvirae</taxon>
        <taxon>Uroviricota</taxon>
        <taxon>Caudoviricetes</taxon>
        <taxon>Autographivirales</taxon>
        <taxon>Lirvirus</taxon>
        <taxon>Lirvirus SCBP3</taxon>
    </lineage>
</organism>
<dbReference type="GO" id="GO:0031419">
    <property type="term" value="F:cobalamin binding"/>
    <property type="evidence" value="ECO:0007669"/>
    <property type="project" value="UniProtKB-KW"/>
</dbReference>
<dbReference type="PANTHER" id="PTHR43371">
    <property type="entry name" value="VITAMIN B12-DEPENDENT RIBONUCLEOTIDE REDUCTASE"/>
    <property type="match status" value="1"/>
</dbReference>
<evidence type="ECO:0000256" key="3">
    <source>
        <dbReference type="ARBA" id="ARBA00023002"/>
    </source>
</evidence>
<dbReference type="Gene3D" id="3.20.70.20">
    <property type="match status" value="1"/>
</dbReference>
<evidence type="ECO:0000256" key="1">
    <source>
        <dbReference type="ARBA" id="ARBA00001922"/>
    </source>
</evidence>
<accession>I3ULV7</accession>